<accession>A0A645HVW2</accession>
<gene>
    <name evidence="2" type="ORF">SDC9_190159</name>
</gene>
<sequence>MRQLRRDAERIFKRADDRIHTEGFMKPLPSRAAIHQLRRRRSHVEVRNAQRGADEFQAAGVQQLLKDGTVFRMPFHEMPERSDLAETEGQFRLSRQ</sequence>
<name>A0A645HVW2_9ZZZZ</name>
<proteinExistence type="predicted"/>
<evidence type="ECO:0000313" key="2">
    <source>
        <dbReference type="EMBL" id="MPN42602.1"/>
    </source>
</evidence>
<reference evidence="2" key="1">
    <citation type="submission" date="2019-08" db="EMBL/GenBank/DDBJ databases">
        <authorList>
            <person name="Kucharzyk K."/>
            <person name="Murdoch R.W."/>
            <person name="Higgins S."/>
            <person name="Loffler F."/>
        </authorList>
    </citation>
    <scope>NUCLEOTIDE SEQUENCE</scope>
</reference>
<dbReference type="EMBL" id="VSSQ01100452">
    <property type="protein sequence ID" value="MPN42602.1"/>
    <property type="molecule type" value="Genomic_DNA"/>
</dbReference>
<feature type="region of interest" description="Disordered" evidence="1">
    <location>
        <begin position="77"/>
        <end position="96"/>
    </location>
</feature>
<organism evidence="2">
    <name type="scientific">bioreactor metagenome</name>
    <dbReference type="NCBI Taxonomy" id="1076179"/>
    <lineage>
        <taxon>unclassified sequences</taxon>
        <taxon>metagenomes</taxon>
        <taxon>ecological metagenomes</taxon>
    </lineage>
</organism>
<dbReference type="AlphaFoldDB" id="A0A645HVW2"/>
<evidence type="ECO:0000256" key="1">
    <source>
        <dbReference type="SAM" id="MobiDB-lite"/>
    </source>
</evidence>
<comment type="caution">
    <text evidence="2">The sequence shown here is derived from an EMBL/GenBank/DDBJ whole genome shotgun (WGS) entry which is preliminary data.</text>
</comment>
<protein>
    <submittedName>
        <fullName evidence="2">Uncharacterized protein</fullName>
    </submittedName>
</protein>